<dbReference type="Gene3D" id="3.40.50.10140">
    <property type="entry name" value="Toll/interleukin-1 receptor homology (TIR) domain"/>
    <property type="match status" value="1"/>
</dbReference>
<organism evidence="2 3">
    <name type="scientific">Aquimarina litoralis</name>
    <dbReference type="NCBI Taxonomy" id="584605"/>
    <lineage>
        <taxon>Bacteria</taxon>
        <taxon>Pseudomonadati</taxon>
        <taxon>Bacteroidota</taxon>
        <taxon>Flavobacteriia</taxon>
        <taxon>Flavobacteriales</taxon>
        <taxon>Flavobacteriaceae</taxon>
        <taxon>Aquimarina</taxon>
    </lineage>
</organism>
<dbReference type="EMBL" id="BAAAGE010000001">
    <property type="protein sequence ID" value="GAA0715598.1"/>
    <property type="molecule type" value="Genomic_DNA"/>
</dbReference>
<accession>A0ABN1IJP3</accession>
<dbReference type="Proteomes" id="UP001501758">
    <property type="component" value="Unassembled WGS sequence"/>
</dbReference>
<dbReference type="SMART" id="SM00255">
    <property type="entry name" value="TIR"/>
    <property type="match status" value="1"/>
</dbReference>
<dbReference type="InterPro" id="IPR000157">
    <property type="entry name" value="TIR_dom"/>
</dbReference>
<keyword evidence="3" id="KW-1185">Reference proteome</keyword>
<dbReference type="RefSeq" id="WP_343911127.1">
    <property type="nucleotide sequence ID" value="NZ_BAAAGE010000001.1"/>
</dbReference>
<dbReference type="InterPro" id="IPR035897">
    <property type="entry name" value="Toll_tir_struct_dom_sf"/>
</dbReference>
<feature type="domain" description="TIR" evidence="1">
    <location>
        <begin position="7"/>
        <end position="147"/>
    </location>
</feature>
<sequence>MKNRSYEYDVALSFAGENRAYVEKVANSLNKKGIKVFYDLFEEANLWGKNLYEYLSEIYQSKARYTVLFVSSFYNKKLWTNHERVSMQARAFQESREYILPARFDDTEIPGILKTIGYINLENRTPEELAILIENKLKKDQTFFRNRWSKLSTMINPKPFIFTLKIINEKEEFIKHAKVVLMANNSTYLEGFTDENGLAHFVIRTRKLYTVLVAHSDYPAVVFHNVNPKDDIEVTIEKSENTGSLIINKSGQIPGLTGKVEPAISTDDRLSIYADNIAIEGGKNQPYNMDLDESVTLEDKEGNIISLIFRFFQGRIALIDYYKKSTVRQFS</sequence>
<evidence type="ECO:0000313" key="2">
    <source>
        <dbReference type="EMBL" id="GAA0715598.1"/>
    </source>
</evidence>
<proteinExistence type="predicted"/>
<dbReference type="SUPFAM" id="SSF52200">
    <property type="entry name" value="Toll/Interleukin receptor TIR domain"/>
    <property type="match status" value="1"/>
</dbReference>
<dbReference type="Pfam" id="PF13676">
    <property type="entry name" value="TIR_2"/>
    <property type="match status" value="1"/>
</dbReference>
<gene>
    <name evidence="2" type="ORF">GCM10009430_10280</name>
</gene>
<evidence type="ECO:0000313" key="3">
    <source>
        <dbReference type="Proteomes" id="UP001501758"/>
    </source>
</evidence>
<evidence type="ECO:0000259" key="1">
    <source>
        <dbReference type="SMART" id="SM00255"/>
    </source>
</evidence>
<protein>
    <recommendedName>
        <fullName evidence="1">TIR domain-containing protein</fullName>
    </recommendedName>
</protein>
<name>A0ABN1IJP3_9FLAO</name>
<comment type="caution">
    <text evidence="2">The sequence shown here is derived from an EMBL/GenBank/DDBJ whole genome shotgun (WGS) entry which is preliminary data.</text>
</comment>
<reference evidence="2 3" key="1">
    <citation type="journal article" date="2019" name="Int. J. Syst. Evol. Microbiol.">
        <title>The Global Catalogue of Microorganisms (GCM) 10K type strain sequencing project: providing services to taxonomists for standard genome sequencing and annotation.</title>
        <authorList>
            <consortium name="The Broad Institute Genomics Platform"/>
            <consortium name="The Broad Institute Genome Sequencing Center for Infectious Disease"/>
            <person name="Wu L."/>
            <person name="Ma J."/>
        </authorList>
    </citation>
    <scope>NUCLEOTIDE SEQUENCE [LARGE SCALE GENOMIC DNA]</scope>
    <source>
        <strain evidence="2 3">JCM 15974</strain>
    </source>
</reference>